<sequence>MSALPVYDAVLLPGAVVEERSVRLSAWCAEFAPAEFTLRTGELYPHISLYMANFESARLGEACEALRLIGERTPEIPLEGGHFAANDQGMFELFYRKTGAVTRLQEDLLAALGPLRTGLRERDPVGRVLAEHRLVAPPEARANLDRHGYDEIGELFRPHITMTRFRERGLQVPAELLPPARSFDEVYRTLALCVMGEHGTCTEVVEVVELGSAA</sequence>
<protein>
    <recommendedName>
        <fullName evidence="3">2'-5' RNA ligase family protein</fullName>
    </recommendedName>
</protein>
<proteinExistence type="predicted"/>
<gene>
    <name evidence="1" type="ORF">FDA94_36560</name>
</gene>
<dbReference type="SUPFAM" id="SSF55144">
    <property type="entry name" value="LigT-like"/>
    <property type="match status" value="1"/>
</dbReference>
<accession>A0A4U3LSE1</accession>
<comment type="caution">
    <text evidence="1">The sequence shown here is derived from an EMBL/GenBank/DDBJ whole genome shotgun (WGS) entry which is preliminary data.</text>
</comment>
<evidence type="ECO:0000313" key="1">
    <source>
        <dbReference type="EMBL" id="TKK78905.1"/>
    </source>
</evidence>
<evidence type="ECO:0008006" key="3">
    <source>
        <dbReference type="Google" id="ProtNLM"/>
    </source>
</evidence>
<name>A0A4U3LSE1_9ACTN</name>
<dbReference type="OrthoDB" id="3524520at2"/>
<organism evidence="1 2">
    <name type="scientific">Herbidospora galbida</name>
    <dbReference type="NCBI Taxonomy" id="2575442"/>
    <lineage>
        <taxon>Bacteria</taxon>
        <taxon>Bacillati</taxon>
        <taxon>Actinomycetota</taxon>
        <taxon>Actinomycetes</taxon>
        <taxon>Streptosporangiales</taxon>
        <taxon>Streptosporangiaceae</taxon>
        <taxon>Herbidospora</taxon>
    </lineage>
</organism>
<keyword evidence="2" id="KW-1185">Reference proteome</keyword>
<dbReference type="RefSeq" id="WP_137251606.1">
    <property type="nucleotide sequence ID" value="NZ_SZQA01000063.1"/>
</dbReference>
<dbReference type="Proteomes" id="UP000308705">
    <property type="component" value="Unassembled WGS sequence"/>
</dbReference>
<reference evidence="1 2" key="1">
    <citation type="submission" date="2019-04" db="EMBL/GenBank/DDBJ databases">
        <title>Herbidospora sp. NEAU-GS14.nov., a novel actinomycete isolated from soil.</title>
        <authorList>
            <person name="Han L."/>
        </authorList>
    </citation>
    <scope>NUCLEOTIDE SEQUENCE [LARGE SCALE GENOMIC DNA]</scope>
    <source>
        <strain evidence="1 2">NEAU-GS14</strain>
    </source>
</reference>
<evidence type="ECO:0000313" key="2">
    <source>
        <dbReference type="Proteomes" id="UP000308705"/>
    </source>
</evidence>
<dbReference type="EMBL" id="SZQA01000063">
    <property type="protein sequence ID" value="TKK78905.1"/>
    <property type="molecule type" value="Genomic_DNA"/>
</dbReference>
<dbReference type="InterPro" id="IPR009097">
    <property type="entry name" value="Cyclic_Pdiesterase"/>
</dbReference>
<dbReference type="AlphaFoldDB" id="A0A4U3LSE1"/>